<dbReference type="PANTHER" id="PTHR43072:SF8">
    <property type="entry name" value="ACYLTRANSFERASE FABY-RELATED"/>
    <property type="match status" value="1"/>
</dbReference>
<dbReference type="Proteomes" id="UP000232003">
    <property type="component" value="Plasmid pNFSY07"/>
</dbReference>
<proteinExistence type="predicted"/>
<dbReference type="PANTHER" id="PTHR43072">
    <property type="entry name" value="N-ACETYLTRANSFERASE"/>
    <property type="match status" value="1"/>
</dbReference>
<keyword evidence="2" id="KW-0614">Plasmid</keyword>
<dbReference type="InterPro" id="IPR000182">
    <property type="entry name" value="GNAT_dom"/>
</dbReference>
<dbReference type="AlphaFoldDB" id="A0A2K8T9S9"/>
<dbReference type="GO" id="GO:0016747">
    <property type="term" value="F:acyltransferase activity, transferring groups other than amino-acyl groups"/>
    <property type="evidence" value="ECO:0007669"/>
    <property type="project" value="InterPro"/>
</dbReference>
<protein>
    <submittedName>
        <fullName evidence="2">Pat, phosphinothricin acetyltransferase</fullName>
    </submittedName>
</protein>
<keyword evidence="2" id="KW-0808">Transferase</keyword>
<gene>
    <name evidence="2" type="ORF">COO91_10007</name>
</gene>
<name>A0A2K8T9S9_9NOSO</name>
<sequence length="206" mass="23372">MKATIRLANEQDASKILAIYAPIIRETTISFELEPPSEIEFRQRIENYQYRMPWLVCEIDGEVVGYAYASPYRTRAAYQWSVESSVYVGENHRRKGIAKVLYASLFKLLQLQGFYNVVAAIALPNQPSVAAHEAVGFEPVGVFQRVGFKFGKWHDVGYWQLSLQPEQSFLSDGENFTQPINPPLSLPEIQKSPLWDEALTSGLLLV</sequence>
<dbReference type="Pfam" id="PF13420">
    <property type="entry name" value="Acetyltransf_4"/>
    <property type="match status" value="1"/>
</dbReference>
<dbReference type="PROSITE" id="PS51186">
    <property type="entry name" value="GNAT"/>
    <property type="match status" value="1"/>
</dbReference>
<feature type="domain" description="N-acetyltransferase" evidence="1">
    <location>
        <begin position="3"/>
        <end position="164"/>
    </location>
</feature>
<dbReference type="KEGG" id="nfl:COO91_10007"/>
<dbReference type="Gene3D" id="3.40.630.30">
    <property type="match status" value="1"/>
</dbReference>
<keyword evidence="3" id="KW-1185">Reference proteome</keyword>
<dbReference type="SUPFAM" id="SSF55729">
    <property type="entry name" value="Acyl-CoA N-acyltransferases (Nat)"/>
    <property type="match status" value="1"/>
</dbReference>
<evidence type="ECO:0000313" key="3">
    <source>
        <dbReference type="Proteomes" id="UP000232003"/>
    </source>
</evidence>
<dbReference type="RefSeq" id="WP_100903802.1">
    <property type="nucleotide sequence ID" value="NZ_CAWNNC010000008.1"/>
</dbReference>
<dbReference type="OrthoDB" id="9798006at2"/>
<evidence type="ECO:0000259" key="1">
    <source>
        <dbReference type="PROSITE" id="PS51186"/>
    </source>
</evidence>
<accession>A0A2K8T9S9</accession>
<dbReference type="EMBL" id="CP024792">
    <property type="protein sequence ID" value="AUB43815.1"/>
    <property type="molecule type" value="Genomic_DNA"/>
</dbReference>
<dbReference type="NCBIfam" id="NF040504">
    <property type="entry name" value="resist_ArsN1b"/>
    <property type="match status" value="1"/>
</dbReference>
<dbReference type="InterPro" id="IPR016181">
    <property type="entry name" value="Acyl_CoA_acyltransferase"/>
</dbReference>
<reference evidence="2 3" key="1">
    <citation type="submission" date="2017-11" db="EMBL/GenBank/DDBJ databases">
        <title>Complete genome of a free-living desiccation-tolerant cyanobacterium and its photosynthetic adaptation to extreme terrestrial habitat.</title>
        <authorList>
            <person name="Shang J."/>
        </authorList>
    </citation>
    <scope>NUCLEOTIDE SEQUENCE [LARGE SCALE GENOMIC DNA]</scope>
    <source>
        <strain evidence="2 3">CCNUN1</strain>
        <plasmid evidence="3">pnfsy07</plasmid>
    </source>
</reference>
<geneLocation type="plasmid" evidence="3">
    <name>pnfsy07</name>
</geneLocation>
<dbReference type="CDD" id="cd04301">
    <property type="entry name" value="NAT_SF"/>
    <property type="match status" value="1"/>
</dbReference>
<evidence type="ECO:0000313" key="2">
    <source>
        <dbReference type="EMBL" id="AUB43815.1"/>
    </source>
</evidence>
<organism evidence="2 3">
    <name type="scientific">Nostoc flagelliforme CCNUN1</name>
    <dbReference type="NCBI Taxonomy" id="2038116"/>
    <lineage>
        <taxon>Bacteria</taxon>
        <taxon>Bacillati</taxon>
        <taxon>Cyanobacteriota</taxon>
        <taxon>Cyanophyceae</taxon>
        <taxon>Nostocales</taxon>
        <taxon>Nostocaceae</taxon>
        <taxon>Nostoc</taxon>
    </lineage>
</organism>